<dbReference type="GO" id="GO:0004252">
    <property type="term" value="F:serine-type endopeptidase activity"/>
    <property type="evidence" value="ECO:0007669"/>
    <property type="project" value="InterPro"/>
</dbReference>
<keyword evidence="3" id="KW-0732">Signal</keyword>
<dbReference type="InterPro" id="IPR009003">
    <property type="entry name" value="Peptidase_S1_PA"/>
</dbReference>
<keyword evidence="1" id="KW-0645">Protease</keyword>
<name>A0AAD1IQJ7_9MYCO</name>
<dbReference type="PROSITE" id="PS50106">
    <property type="entry name" value="PDZ"/>
    <property type="match status" value="1"/>
</dbReference>
<dbReference type="PRINTS" id="PR00834">
    <property type="entry name" value="PROTEASES2C"/>
</dbReference>
<evidence type="ECO:0000256" key="3">
    <source>
        <dbReference type="SAM" id="SignalP"/>
    </source>
</evidence>
<dbReference type="PANTHER" id="PTHR43343">
    <property type="entry name" value="PEPTIDASE S12"/>
    <property type="match status" value="1"/>
</dbReference>
<dbReference type="Pfam" id="PF13365">
    <property type="entry name" value="Trypsin_2"/>
    <property type="match status" value="1"/>
</dbReference>
<feature type="domain" description="PDZ" evidence="4">
    <location>
        <begin position="251"/>
        <end position="304"/>
    </location>
</feature>
<dbReference type="InterPro" id="IPR001940">
    <property type="entry name" value="Peptidase_S1C"/>
</dbReference>
<keyword evidence="6" id="KW-1185">Reference proteome</keyword>
<evidence type="ECO:0000256" key="2">
    <source>
        <dbReference type="ARBA" id="ARBA00022801"/>
    </source>
</evidence>
<dbReference type="Gene3D" id="2.40.10.120">
    <property type="match status" value="1"/>
</dbReference>
<dbReference type="PANTHER" id="PTHR43343:SF3">
    <property type="entry name" value="PROTEASE DO-LIKE 8, CHLOROPLASTIC"/>
    <property type="match status" value="1"/>
</dbReference>
<dbReference type="InterPro" id="IPR001478">
    <property type="entry name" value="PDZ"/>
</dbReference>
<evidence type="ECO:0000313" key="5">
    <source>
        <dbReference type="EMBL" id="BBY19076.1"/>
    </source>
</evidence>
<dbReference type="InterPro" id="IPR051201">
    <property type="entry name" value="Chloro_Bact_Ser_Proteases"/>
</dbReference>
<dbReference type="EMBL" id="AP022586">
    <property type="protein sequence ID" value="BBY19076.1"/>
    <property type="molecule type" value="Genomic_DNA"/>
</dbReference>
<dbReference type="SMART" id="SM00228">
    <property type="entry name" value="PDZ"/>
    <property type="match status" value="1"/>
</dbReference>
<proteinExistence type="predicted"/>
<dbReference type="GO" id="GO:0006508">
    <property type="term" value="P:proteolysis"/>
    <property type="evidence" value="ECO:0007669"/>
    <property type="project" value="UniProtKB-KW"/>
</dbReference>
<feature type="chain" id="PRO_5041963888" evidence="3">
    <location>
        <begin position="34"/>
        <end position="341"/>
    </location>
</feature>
<evidence type="ECO:0000259" key="4">
    <source>
        <dbReference type="PROSITE" id="PS50106"/>
    </source>
</evidence>
<dbReference type="Gene3D" id="2.30.42.10">
    <property type="match status" value="1"/>
</dbReference>
<dbReference type="Pfam" id="PF00595">
    <property type="entry name" value="PDZ"/>
    <property type="match status" value="1"/>
</dbReference>
<evidence type="ECO:0000256" key="1">
    <source>
        <dbReference type="ARBA" id="ARBA00022670"/>
    </source>
</evidence>
<reference evidence="5 6" key="1">
    <citation type="journal article" date="2019" name="Emerg. Microbes Infect.">
        <title>Comprehensive subspecies identification of 175 nontuberculous mycobacteria species based on 7547 genomic profiles.</title>
        <authorList>
            <person name="Matsumoto Y."/>
            <person name="Kinjo T."/>
            <person name="Motooka D."/>
            <person name="Nabeya D."/>
            <person name="Jung N."/>
            <person name="Uechi K."/>
            <person name="Horii T."/>
            <person name="Iida T."/>
            <person name="Fujita J."/>
            <person name="Nakamura S."/>
        </authorList>
    </citation>
    <scope>NUCLEOTIDE SEQUENCE [LARGE SCALE GENOMIC DNA]</scope>
    <source>
        <strain evidence="5 6">JCM 17423</strain>
    </source>
</reference>
<dbReference type="AlphaFoldDB" id="A0AAD1IQJ7"/>
<keyword evidence="2" id="KW-0378">Hydrolase</keyword>
<dbReference type="RefSeq" id="WP_134057049.1">
    <property type="nucleotide sequence ID" value="NZ_AP022586.1"/>
</dbReference>
<gene>
    <name evidence="5" type="ORF">MLIT_46680</name>
</gene>
<evidence type="ECO:0000313" key="6">
    <source>
        <dbReference type="Proteomes" id="UP000466607"/>
    </source>
</evidence>
<accession>A0AAD1IQJ7</accession>
<dbReference type="Proteomes" id="UP000466607">
    <property type="component" value="Chromosome"/>
</dbReference>
<organism evidence="5 6">
    <name type="scientific">Mycolicibacterium litorale</name>
    <dbReference type="NCBI Taxonomy" id="758802"/>
    <lineage>
        <taxon>Bacteria</taxon>
        <taxon>Bacillati</taxon>
        <taxon>Actinomycetota</taxon>
        <taxon>Actinomycetes</taxon>
        <taxon>Mycobacteriales</taxon>
        <taxon>Mycobacteriaceae</taxon>
        <taxon>Mycolicibacterium</taxon>
    </lineage>
</organism>
<dbReference type="InterPro" id="IPR036034">
    <property type="entry name" value="PDZ_sf"/>
</dbReference>
<dbReference type="SUPFAM" id="SSF50494">
    <property type="entry name" value="Trypsin-like serine proteases"/>
    <property type="match status" value="1"/>
</dbReference>
<protein>
    <submittedName>
        <fullName evidence="5">Trypsin</fullName>
    </submittedName>
</protein>
<feature type="signal peptide" evidence="3">
    <location>
        <begin position="1"/>
        <end position="33"/>
    </location>
</feature>
<sequence length="341" mass="34233">MGMLRLRWLSVLSVVLATALALVMPLSPATSSAAPADPLAAAAAVEPAVARIDTEIDYQNAFGAGTGIVLDPGGQVLTNYHVVQGADRISATVAGRNFPAELIGYDRGRDIAVIQLLGAGGLPVAPIGDSAALAAGEPVVALGNAEGSAAPLTREVGSVTAFGRTVQAEDSLTGASDELNGLIEFAAPVRAGDSGGPVVNGAGQVVGITTAASVSYRMGPGGKGFAIPINDAIGVANQIRSRVPSDTVHIGPPALLGVGVRTAPSDVPGVLIQEVLRGGPAEAAGLMDGDVLIAINGTRLQSATALTYTLDRFYPGNVVDITWIDRAGQERTGKATLAPGP</sequence>
<dbReference type="SUPFAM" id="SSF50156">
    <property type="entry name" value="PDZ domain-like"/>
    <property type="match status" value="1"/>
</dbReference>